<gene>
    <name evidence="3" type="ORF">WMY93_030662</name>
</gene>
<feature type="domain" description="Smoothelin" evidence="2">
    <location>
        <begin position="1072"/>
        <end position="1119"/>
    </location>
</feature>
<feature type="compositionally biased region" description="Basic and acidic residues" evidence="1">
    <location>
        <begin position="788"/>
        <end position="807"/>
    </location>
</feature>
<feature type="compositionally biased region" description="Basic and acidic residues" evidence="1">
    <location>
        <begin position="771"/>
        <end position="782"/>
    </location>
</feature>
<keyword evidence="4" id="KW-1185">Reference proteome</keyword>
<evidence type="ECO:0000256" key="1">
    <source>
        <dbReference type="SAM" id="MobiDB-lite"/>
    </source>
</evidence>
<dbReference type="InterPro" id="IPR022189">
    <property type="entry name" value="SMTN"/>
</dbReference>
<feature type="compositionally biased region" description="Low complexity" evidence="1">
    <location>
        <begin position="679"/>
        <end position="702"/>
    </location>
</feature>
<reference evidence="4" key="1">
    <citation type="submission" date="2024-04" db="EMBL/GenBank/DDBJ databases">
        <title>Salinicola lusitanus LLJ914,a marine bacterium isolated from the Okinawa Trough.</title>
        <authorList>
            <person name="Li J."/>
        </authorList>
    </citation>
    <scope>NUCLEOTIDE SEQUENCE [LARGE SCALE GENOMIC DNA]</scope>
</reference>
<evidence type="ECO:0000259" key="2">
    <source>
        <dbReference type="Pfam" id="PF12510"/>
    </source>
</evidence>
<comment type="caution">
    <text evidence="3">The sequence shown here is derived from an EMBL/GenBank/DDBJ whole genome shotgun (WGS) entry which is preliminary data.</text>
</comment>
<protein>
    <recommendedName>
        <fullName evidence="2">Smoothelin domain-containing protein</fullName>
    </recommendedName>
</protein>
<proteinExistence type="predicted"/>
<feature type="region of interest" description="Disordered" evidence="1">
    <location>
        <begin position="1041"/>
        <end position="1086"/>
    </location>
</feature>
<feature type="compositionally biased region" description="Polar residues" evidence="1">
    <location>
        <begin position="837"/>
        <end position="846"/>
    </location>
</feature>
<feature type="region of interest" description="Disordered" evidence="1">
    <location>
        <begin position="1118"/>
        <end position="1253"/>
    </location>
</feature>
<feature type="compositionally biased region" description="Polar residues" evidence="1">
    <location>
        <begin position="625"/>
        <end position="641"/>
    </location>
</feature>
<feature type="region of interest" description="Disordered" evidence="1">
    <location>
        <begin position="581"/>
        <end position="642"/>
    </location>
</feature>
<sequence length="1268" mass="138698">MTALWTEGESMCFLCLYDAVVRKHPPVKRPMPAFGSLKCQRLNSHVGHCFHIRGKKSDFYCFSTLKPLSNTGLTLHPVCSPVRYLTRDSGPASCADVGRNSSALSVHRWSSRVSGSSVHRWSSCVGSSVTDGVLVCVWFFSAQMEFSCVSGSSSDGVLVCVWFFSAQMEFLCVWFFSAQMEFRVCLVLQCTDGVPCVWFFSAQMEFSCVWFFSAQMSFCVSGSSVHDEFSVCLVLQCTDGVLVCVWFFSAQMEFSLCLVFQCTDGVLCVSGSSVHRWSSRVCLVLQCTDDLFSFSDVVCLVLQCTDGVLVCVWFFSAQMEFRCTDGVLVCVWFFSAQMEFLRLSGSSVQDEVLVWFFSDRWSSVCLVLQCTDGFCVCLVLQCTDGVLASVWFFSAQMEFSCVCLVLQCTDGVLTSVWFFSAQMEFSCVLVLSAQMEFSCVSGSSVHRWSSCCLVLSAQMDSRLAQMEFLRLSGSSVTDEFSVCLVLQCTDGVPVCLVLQCTMESCTDGFCVSGSSVQMSFTCWFSSSSVAAVAAAGVIIPMRPDSRSSSSDSLDLLSQKLQASGTSRSSQRCLRSAGEYEERKIYPSGHPTDQREQHQQGSVEMSRAPGRVDSPSAFRTQETESSRAQSTASTQRQDTDTAGSDMVLVFDSVLQDEGPQPLLIQAPRETLNPGPDLLLSQRQRSDSASSDHSSASSASVHSCSKPDSAYRTRLGSGASDKNQGPFQRDRLDSGASDKNQGLFQRDRLDSGASDKNQGSFQRDRLDSGASDKNQRLFQRDRLDSGASDKNQRLFQRDRLDSGASDKNEGPFAQNRLNSGASDKNLGPFQRDRLDSGASECSTSSLSCAKNGVDCDSSETRPGPEAIDKGPVHVTNGSANCTDSEEDSRGLSSSRTRQTGQGSPNRGQNTAITINNSLSNGKPKDAVLEHFSRTNSVRDRLRKYTESTQQQSAPRRTHTEEPVSSCGQSQSSTDAAEAVRGPPEATWGPVQLRSSVGPRVSSSSSSSMGQRTELTLGLRATPFKISSSSFSSAPNIKMETEPVLASEPVFSDPPSAQVTHPAADLPNGAPPKPEERSGKLSPETLAAIEDEELLDRMLDETKDFEERRLIRAAMRDLRKRKREAVLGCTQEQMDQREKERESRLQELRQQRDQKRAGAGPGAGAGTGEVVIRKLEKSADGNTLSQVTKTDRFAQSDDGSRSSRSTVVETSFVQKTDRGMVQSKSYSYSSSSSSSSSTSLSSSTKKVGSVFDREDHSLSGPEVYLRWRKTS</sequence>
<feature type="compositionally biased region" description="Basic and acidic residues" evidence="1">
    <location>
        <begin position="920"/>
        <end position="943"/>
    </location>
</feature>
<evidence type="ECO:0000313" key="3">
    <source>
        <dbReference type="EMBL" id="KAK7879735.1"/>
    </source>
</evidence>
<feature type="compositionally biased region" description="Polar residues" evidence="1">
    <location>
        <begin position="963"/>
        <end position="972"/>
    </location>
</feature>
<name>A0AAW0MN71_9GOBI</name>
<feature type="compositionally biased region" description="Polar residues" evidence="1">
    <location>
        <begin position="888"/>
        <end position="918"/>
    </location>
</feature>
<dbReference type="EMBL" id="JBBPFD010000207">
    <property type="protein sequence ID" value="KAK7879735.1"/>
    <property type="molecule type" value="Genomic_DNA"/>
</dbReference>
<dbReference type="Pfam" id="PF12510">
    <property type="entry name" value="Smoothelin"/>
    <property type="match status" value="1"/>
</dbReference>
<feature type="compositionally biased region" description="Basic and acidic residues" evidence="1">
    <location>
        <begin position="1131"/>
        <end position="1153"/>
    </location>
</feature>
<feature type="compositionally biased region" description="Basic and acidic residues" evidence="1">
    <location>
        <begin position="1186"/>
        <end position="1198"/>
    </location>
</feature>
<evidence type="ECO:0000313" key="4">
    <source>
        <dbReference type="Proteomes" id="UP001460270"/>
    </source>
</evidence>
<dbReference type="AlphaFoldDB" id="A0AAW0MN71"/>
<accession>A0AAW0MN71</accession>
<feature type="region of interest" description="Disordered" evidence="1">
    <location>
        <begin position="665"/>
        <end position="1010"/>
    </location>
</feature>
<feature type="compositionally biased region" description="Low complexity" evidence="1">
    <location>
        <begin position="1220"/>
        <end position="1242"/>
    </location>
</feature>
<organism evidence="3 4">
    <name type="scientific">Mugilogobius chulae</name>
    <name type="common">yellowstripe goby</name>
    <dbReference type="NCBI Taxonomy" id="88201"/>
    <lineage>
        <taxon>Eukaryota</taxon>
        <taxon>Metazoa</taxon>
        <taxon>Chordata</taxon>
        <taxon>Craniata</taxon>
        <taxon>Vertebrata</taxon>
        <taxon>Euteleostomi</taxon>
        <taxon>Actinopterygii</taxon>
        <taxon>Neopterygii</taxon>
        <taxon>Teleostei</taxon>
        <taxon>Neoteleostei</taxon>
        <taxon>Acanthomorphata</taxon>
        <taxon>Gobiaria</taxon>
        <taxon>Gobiiformes</taxon>
        <taxon>Gobioidei</taxon>
        <taxon>Gobiidae</taxon>
        <taxon>Gobionellinae</taxon>
        <taxon>Mugilogobius</taxon>
    </lineage>
</organism>
<feature type="compositionally biased region" description="Low complexity" evidence="1">
    <location>
        <begin position="1199"/>
        <end position="1208"/>
    </location>
</feature>
<feature type="compositionally biased region" description="Low complexity" evidence="1">
    <location>
        <begin position="991"/>
        <end position="1005"/>
    </location>
</feature>
<dbReference type="Proteomes" id="UP001460270">
    <property type="component" value="Unassembled WGS sequence"/>
</dbReference>